<sequence>MKERWIQRVALGVLIFSATLVGSRGTVNQENSPANATQPPQSLLIPPTALDGLRVIVEIVDFAIPANLQSKYYPSGNRFD</sequence>
<gene>
    <name evidence="1" type="ORF">A3J13_00900</name>
</gene>
<protein>
    <submittedName>
        <fullName evidence="1">Uncharacterized protein</fullName>
    </submittedName>
</protein>
<dbReference type="EMBL" id="MFDU01000010">
    <property type="protein sequence ID" value="OGE64523.1"/>
    <property type="molecule type" value="Genomic_DNA"/>
</dbReference>
<organism evidence="1 2">
    <name type="scientific">Candidatus Daviesbacteria bacterium RIFCSPLOWO2_02_FULL_36_8</name>
    <dbReference type="NCBI Taxonomy" id="1797793"/>
    <lineage>
        <taxon>Bacteria</taxon>
        <taxon>Candidatus Daviesiibacteriota</taxon>
    </lineage>
</organism>
<reference evidence="1 2" key="1">
    <citation type="journal article" date="2016" name="Nat. Commun.">
        <title>Thousands of microbial genomes shed light on interconnected biogeochemical processes in an aquifer system.</title>
        <authorList>
            <person name="Anantharaman K."/>
            <person name="Brown C.T."/>
            <person name="Hug L.A."/>
            <person name="Sharon I."/>
            <person name="Castelle C.J."/>
            <person name="Probst A.J."/>
            <person name="Thomas B.C."/>
            <person name="Singh A."/>
            <person name="Wilkins M.J."/>
            <person name="Karaoz U."/>
            <person name="Brodie E.L."/>
            <person name="Williams K.H."/>
            <person name="Hubbard S.S."/>
            <person name="Banfield J.F."/>
        </authorList>
    </citation>
    <scope>NUCLEOTIDE SEQUENCE [LARGE SCALE GENOMIC DNA]</scope>
</reference>
<comment type="caution">
    <text evidence="1">The sequence shown here is derived from an EMBL/GenBank/DDBJ whole genome shotgun (WGS) entry which is preliminary data.</text>
</comment>
<evidence type="ECO:0000313" key="1">
    <source>
        <dbReference type="EMBL" id="OGE64523.1"/>
    </source>
</evidence>
<name>A0A1F5MGP6_9BACT</name>
<dbReference type="Proteomes" id="UP000183317">
    <property type="component" value="Unassembled WGS sequence"/>
</dbReference>
<accession>A0A1F5MGP6</accession>
<dbReference type="AlphaFoldDB" id="A0A1F5MGP6"/>
<proteinExistence type="predicted"/>
<evidence type="ECO:0000313" key="2">
    <source>
        <dbReference type="Proteomes" id="UP000183317"/>
    </source>
</evidence>